<organism evidence="1 2">
    <name type="scientific">Knufia fluminis</name>
    <dbReference type="NCBI Taxonomy" id="191047"/>
    <lineage>
        <taxon>Eukaryota</taxon>
        <taxon>Fungi</taxon>
        <taxon>Dikarya</taxon>
        <taxon>Ascomycota</taxon>
        <taxon>Pezizomycotina</taxon>
        <taxon>Eurotiomycetes</taxon>
        <taxon>Chaetothyriomycetidae</taxon>
        <taxon>Chaetothyriales</taxon>
        <taxon>Trichomeriaceae</taxon>
        <taxon>Knufia</taxon>
    </lineage>
</organism>
<comment type="caution">
    <text evidence="1">The sequence shown here is derived from an EMBL/GenBank/DDBJ whole genome shotgun (WGS) entry which is preliminary data.</text>
</comment>
<sequence>MTLLALPAELRVAIWRYVFSDYATIVHSPKHLAHKRQYDVDDDFSEDEDEHEYVEYLSYPGKLDLVRVYPEYVYRIFSSGNTRARYSGHPLFYVNKLISNESAVYSIRQPQSSSHGRPTT</sequence>
<dbReference type="EMBL" id="JAKLMC020000005">
    <property type="protein sequence ID" value="KAK5956198.1"/>
    <property type="molecule type" value="Genomic_DNA"/>
</dbReference>
<evidence type="ECO:0000313" key="1">
    <source>
        <dbReference type="EMBL" id="KAK5956198.1"/>
    </source>
</evidence>
<proteinExistence type="predicted"/>
<gene>
    <name evidence="1" type="ORF">OHC33_002772</name>
</gene>
<keyword evidence="2" id="KW-1185">Reference proteome</keyword>
<name>A0AAN8EPV1_9EURO</name>
<dbReference type="Proteomes" id="UP001316803">
    <property type="component" value="Unassembled WGS sequence"/>
</dbReference>
<accession>A0AAN8EPV1</accession>
<protein>
    <submittedName>
        <fullName evidence="1">Uncharacterized protein</fullName>
    </submittedName>
</protein>
<reference evidence="1 2" key="1">
    <citation type="submission" date="2022-12" db="EMBL/GenBank/DDBJ databases">
        <title>Genomic features and morphological characterization of a novel Knufia sp. strain isolated from spacecraft assembly facility.</title>
        <authorList>
            <person name="Teixeira M."/>
            <person name="Chander A.M."/>
            <person name="Stajich J.E."/>
            <person name="Venkateswaran K."/>
        </authorList>
    </citation>
    <scope>NUCLEOTIDE SEQUENCE [LARGE SCALE GENOMIC DNA]</scope>
    <source>
        <strain evidence="1 2">FJI-L2-BK-P2</strain>
    </source>
</reference>
<evidence type="ECO:0000313" key="2">
    <source>
        <dbReference type="Proteomes" id="UP001316803"/>
    </source>
</evidence>
<dbReference type="AlphaFoldDB" id="A0AAN8EPV1"/>